<protein>
    <submittedName>
        <fullName evidence="2">Uncharacterized protein</fullName>
    </submittedName>
</protein>
<organism evidence="2 3">
    <name type="scientific">Artemia franciscana</name>
    <name type="common">Brine shrimp</name>
    <name type="synonym">Artemia sanfranciscana</name>
    <dbReference type="NCBI Taxonomy" id="6661"/>
    <lineage>
        <taxon>Eukaryota</taxon>
        <taxon>Metazoa</taxon>
        <taxon>Ecdysozoa</taxon>
        <taxon>Arthropoda</taxon>
        <taxon>Crustacea</taxon>
        <taxon>Branchiopoda</taxon>
        <taxon>Anostraca</taxon>
        <taxon>Artemiidae</taxon>
        <taxon>Artemia</taxon>
    </lineage>
</organism>
<feature type="region of interest" description="Disordered" evidence="1">
    <location>
        <begin position="1"/>
        <end position="51"/>
    </location>
</feature>
<dbReference type="AlphaFoldDB" id="A0AA88LDP1"/>
<keyword evidence="3" id="KW-1185">Reference proteome</keyword>
<dbReference type="EMBL" id="JAVRJZ010000005">
    <property type="protein sequence ID" value="KAK2722594.1"/>
    <property type="molecule type" value="Genomic_DNA"/>
</dbReference>
<comment type="caution">
    <text evidence="2">The sequence shown here is derived from an EMBL/GenBank/DDBJ whole genome shotgun (WGS) entry which is preliminary data.</text>
</comment>
<name>A0AA88LDP1_ARTSF</name>
<proteinExistence type="predicted"/>
<evidence type="ECO:0000256" key="1">
    <source>
        <dbReference type="SAM" id="MobiDB-lite"/>
    </source>
</evidence>
<dbReference type="Proteomes" id="UP001187531">
    <property type="component" value="Unassembled WGS sequence"/>
</dbReference>
<feature type="compositionally biased region" description="Acidic residues" evidence="1">
    <location>
        <begin position="36"/>
        <end position="47"/>
    </location>
</feature>
<evidence type="ECO:0000313" key="3">
    <source>
        <dbReference type="Proteomes" id="UP001187531"/>
    </source>
</evidence>
<reference evidence="2" key="1">
    <citation type="submission" date="2023-07" db="EMBL/GenBank/DDBJ databases">
        <title>Chromosome-level genome assembly of Artemia franciscana.</title>
        <authorList>
            <person name="Jo E."/>
        </authorList>
    </citation>
    <scope>NUCLEOTIDE SEQUENCE</scope>
    <source>
        <tissue evidence="2">Whole body</tissue>
    </source>
</reference>
<sequence>MRGELDKKQKTKTENKEATKKRLKIKLKRKTTDTTGNDEDIEKEEENADMRTQIREIEQKKADAFRIRAKYEDQIRNEQLTTILIYKKKKQVKETNLKRVKKKNGETTEKMEDILEEVKYFCKNVFTREAEEEKERNSYSTCDVHSNNEFFRVPEFYEDAWNESYKPSPSETRLESIPILRPENELLDFFRLFVNYLVLSNESLNRNVWCDLMQHEFEDNHLQFHALMLYQTDLAEVSKIFERLKFTETGLFYLTYQLSVRILAGMQHFQTSENLFRRSFREVIQRALKIPKSKLDTNELKQCHDLLQQSWKFLGDAIQGRQLKQLDPNVDTGRFAVDRQYKSDTIIGLAM</sequence>
<gene>
    <name evidence="2" type="ORF">QYM36_002957</name>
</gene>
<evidence type="ECO:0000313" key="2">
    <source>
        <dbReference type="EMBL" id="KAK2722594.1"/>
    </source>
</evidence>
<accession>A0AA88LDP1</accession>
<feature type="compositionally biased region" description="Basic and acidic residues" evidence="1">
    <location>
        <begin position="1"/>
        <end position="20"/>
    </location>
</feature>